<organism evidence="2 3">
    <name type="scientific">Bradyrhizobium betae</name>
    <dbReference type="NCBI Taxonomy" id="244734"/>
    <lineage>
        <taxon>Bacteria</taxon>
        <taxon>Pseudomonadati</taxon>
        <taxon>Pseudomonadota</taxon>
        <taxon>Alphaproteobacteria</taxon>
        <taxon>Hyphomicrobiales</taxon>
        <taxon>Nitrobacteraceae</taxon>
        <taxon>Bradyrhizobium</taxon>
    </lineage>
</organism>
<evidence type="ECO:0000313" key="3">
    <source>
        <dbReference type="Proteomes" id="UP001058872"/>
    </source>
</evidence>
<reference evidence="2" key="1">
    <citation type="submission" date="2018-04" db="EMBL/GenBank/DDBJ databases">
        <title>Genomes of Endosymbiotic and Endophytic Bradyrhizobium Publication status.</title>
        <authorList>
            <person name="Guha S."/>
            <person name="Jorrin B."/>
            <person name="Sarkar M."/>
            <person name="Poole P.S."/>
            <person name="DasGupta M."/>
        </authorList>
    </citation>
    <scope>NUCLEOTIDE SEQUENCE</scope>
    <source>
        <strain evidence="2">WBOS16</strain>
    </source>
</reference>
<name>A0AAE9N8M6_9BRAD</name>
<keyword evidence="1" id="KW-1133">Transmembrane helix</keyword>
<dbReference type="EMBL" id="CP028989">
    <property type="protein sequence ID" value="UUO65132.1"/>
    <property type="molecule type" value="Genomic_DNA"/>
</dbReference>
<dbReference type="Proteomes" id="UP001058872">
    <property type="component" value="Chromosome"/>
</dbReference>
<feature type="transmembrane region" description="Helical" evidence="1">
    <location>
        <begin position="16"/>
        <end position="36"/>
    </location>
</feature>
<evidence type="ECO:0000256" key="1">
    <source>
        <dbReference type="SAM" id="Phobius"/>
    </source>
</evidence>
<keyword evidence="1" id="KW-0472">Membrane</keyword>
<protein>
    <submittedName>
        <fullName evidence="2">Uncharacterized protein</fullName>
    </submittedName>
</protein>
<dbReference type="AlphaFoldDB" id="A0AAE9N8M6"/>
<evidence type="ECO:0000313" key="2">
    <source>
        <dbReference type="EMBL" id="UUO65132.1"/>
    </source>
</evidence>
<dbReference type="RefSeq" id="WP_257178652.1">
    <property type="nucleotide sequence ID" value="NZ_CP028989.1"/>
</dbReference>
<sequence length="66" mass="6733">MNHSIYSADRATHARIVIVALLVATAVAGLAVSLHASARTVSVERTAVFKPGKPVVLSGLSIVAAP</sequence>
<gene>
    <name evidence="2" type="ORF">DCM83_07825</name>
</gene>
<keyword evidence="1" id="KW-0812">Transmembrane</keyword>
<proteinExistence type="predicted"/>
<accession>A0AAE9N8M6</accession>